<keyword evidence="5 6" id="KW-0472">Membrane</keyword>
<dbReference type="SUPFAM" id="SSF103481">
    <property type="entry name" value="Multidrug resistance efflux transporter EmrE"/>
    <property type="match status" value="2"/>
</dbReference>
<dbReference type="PANTHER" id="PTHR32322:SF2">
    <property type="entry name" value="EAMA DOMAIN-CONTAINING PROTEIN"/>
    <property type="match status" value="1"/>
</dbReference>
<comment type="similarity">
    <text evidence="2">Belongs to the EamA transporter family.</text>
</comment>
<dbReference type="Proteomes" id="UP000254889">
    <property type="component" value="Chromosome"/>
</dbReference>
<feature type="transmembrane region" description="Helical" evidence="6">
    <location>
        <begin position="20"/>
        <end position="42"/>
    </location>
</feature>
<feature type="transmembrane region" description="Helical" evidence="6">
    <location>
        <begin position="108"/>
        <end position="128"/>
    </location>
</feature>
<feature type="transmembrane region" description="Helical" evidence="6">
    <location>
        <begin position="259"/>
        <end position="277"/>
    </location>
</feature>
<evidence type="ECO:0000313" key="8">
    <source>
        <dbReference type="EMBL" id="AXK81679.1"/>
    </source>
</evidence>
<evidence type="ECO:0000259" key="7">
    <source>
        <dbReference type="Pfam" id="PF00892"/>
    </source>
</evidence>
<evidence type="ECO:0000256" key="5">
    <source>
        <dbReference type="ARBA" id="ARBA00023136"/>
    </source>
</evidence>
<evidence type="ECO:0000256" key="1">
    <source>
        <dbReference type="ARBA" id="ARBA00004141"/>
    </source>
</evidence>
<dbReference type="InterPro" id="IPR000620">
    <property type="entry name" value="EamA_dom"/>
</dbReference>
<evidence type="ECO:0000256" key="6">
    <source>
        <dbReference type="SAM" id="Phobius"/>
    </source>
</evidence>
<dbReference type="OrthoDB" id="7274881at2"/>
<dbReference type="AlphaFoldDB" id="A0A345ZXN2"/>
<dbReference type="EMBL" id="CP031417">
    <property type="protein sequence ID" value="AXK81679.1"/>
    <property type="molecule type" value="Genomic_DNA"/>
</dbReference>
<feature type="transmembrane region" description="Helical" evidence="6">
    <location>
        <begin position="164"/>
        <end position="184"/>
    </location>
</feature>
<protein>
    <submittedName>
        <fullName evidence="8">DMT family transporter</fullName>
    </submittedName>
</protein>
<sequence length="306" mass="32217">MRPVALSPSVPSAVSPGIPLPLMVGIFCVLWSSAFGAAKIAIADCPPLLLLGTRFLMAGVLMLGAAKLQGARWTLGRRDVVLFAVLGIANQAIYLGLGYLGLREVSSGLSVIIVSTAPIATAVFAYLALGERMTWGKSLGLLLGIGGVAYIVESRLSMGGGDHLRGILLSVAAMLSLVAGTILFKRFAPKDGLWLGNGVQSLAAGIATMPFALSFESVGDVVVTWRLVVAFAYLVFIVSVFAYLLWFRILAVSGATAASSYYFLMPPLGMLFGWLLLGEQVAFADMLGIVPVVFGIYLVTRPVSRA</sequence>
<keyword evidence="9" id="KW-1185">Reference proteome</keyword>
<feature type="transmembrane region" description="Helical" evidence="6">
    <location>
        <begin position="283"/>
        <end position="300"/>
    </location>
</feature>
<comment type="subcellular location">
    <subcellularLocation>
        <location evidence="1">Membrane</location>
        <topology evidence="1">Multi-pass membrane protein</topology>
    </subcellularLocation>
</comment>
<dbReference type="PANTHER" id="PTHR32322">
    <property type="entry name" value="INNER MEMBRANE TRANSPORTER"/>
    <property type="match status" value="1"/>
</dbReference>
<dbReference type="GO" id="GO:0016020">
    <property type="term" value="C:membrane"/>
    <property type="evidence" value="ECO:0007669"/>
    <property type="project" value="UniProtKB-SubCell"/>
</dbReference>
<dbReference type="KEGG" id="ptaw:DW352_14810"/>
<proteinExistence type="inferred from homology"/>
<dbReference type="Pfam" id="PF00892">
    <property type="entry name" value="EamA"/>
    <property type="match status" value="2"/>
</dbReference>
<reference evidence="8 9" key="1">
    <citation type="submission" date="2018-07" db="EMBL/GenBank/DDBJ databases">
        <authorList>
            <person name="Quirk P.G."/>
            <person name="Krulwich T.A."/>
        </authorList>
    </citation>
    <scope>NUCLEOTIDE SEQUENCE [LARGE SCALE GENOMIC DNA]</scope>
    <source>
        <strain evidence="8 9">CC-BB4</strain>
    </source>
</reference>
<organism evidence="8 9">
    <name type="scientific">Pseudolabrys taiwanensis</name>
    <dbReference type="NCBI Taxonomy" id="331696"/>
    <lineage>
        <taxon>Bacteria</taxon>
        <taxon>Pseudomonadati</taxon>
        <taxon>Pseudomonadota</taxon>
        <taxon>Alphaproteobacteria</taxon>
        <taxon>Hyphomicrobiales</taxon>
        <taxon>Xanthobacteraceae</taxon>
        <taxon>Pseudolabrys</taxon>
    </lineage>
</organism>
<keyword evidence="3 6" id="KW-0812">Transmembrane</keyword>
<keyword evidence="4 6" id="KW-1133">Transmembrane helix</keyword>
<evidence type="ECO:0000256" key="4">
    <source>
        <dbReference type="ARBA" id="ARBA00022989"/>
    </source>
</evidence>
<feature type="transmembrane region" description="Helical" evidence="6">
    <location>
        <begin position="193"/>
        <end position="213"/>
    </location>
</feature>
<evidence type="ECO:0000256" key="3">
    <source>
        <dbReference type="ARBA" id="ARBA00022692"/>
    </source>
</evidence>
<name>A0A345ZXN2_9HYPH</name>
<accession>A0A345ZXN2</accession>
<feature type="transmembrane region" description="Helical" evidence="6">
    <location>
        <begin position="225"/>
        <end position="247"/>
    </location>
</feature>
<dbReference type="RefSeq" id="WP_115692058.1">
    <property type="nucleotide sequence ID" value="NZ_CP031417.1"/>
</dbReference>
<feature type="domain" description="EamA" evidence="7">
    <location>
        <begin position="165"/>
        <end position="300"/>
    </location>
</feature>
<dbReference type="InterPro" id="IPR050638">
    <property type="entry name" value="AA-Vitamin_Transporters"/>
</dbReference>
<evidence type="ECO:0000256" key="2">
    <source>
        <dbReference type="ARBA" id="ARBA00007362"/>
    </source>
</evidence>
<feature type="transmembrane region" description="Helical" evidence="6">
    <location>
        <begin position="80"/>
        <end position="102"/>
    </location>
</feature>
<feature type="domain" description="EamA" evidence="7">
    <location>
        <begin position="25"/>
        <end position="152"/>
    </location>
</feature>
<gene>
    <name evidence="8" type="ORF">DW352_14810</name>
</gene>
<feature type="transmembrane region" description="Helical" evidence="6">
    <location>
        <begin position="135"/>
        <end position="152"/>
    </location>
</feature>
<feature type="transmembrane region" description="Helical" evidence="6">
    <location>
        <begin position="48"/>
        <end position="68"/>
    </location>
</feature>
<dbReference type="InterPro" id="IPR037185">
    <property type="entry name" value="EmrE-like"/>
</dbReference>
<evidence type="ECO:0000313" key="9">
    <source>
        <dbReference type="Proteomes" id="UP000254889"/>
    </source>
</evidence>